<keyword evidence="3" id="KW-1185">Reference proteome</keyword>
<proteinExistence type="predicted"/>
<reference evidence="2 3" key="1">
    <citation type="submission" date="2021-06" db="EMBL/GenBank/DDBJ databases">
        <title>Genome-based taxonomic framework of Microbacterium strains isolated from marine environment, the description of four new species and reclassification of four preexisting species.</title>
        <authorList>
            <person name="Lee S.D."/>
            <person name="Kim S.-M."/>
            <person name="Byeon Y.-S."/>
            <person name="Yang H.L."/>
            <person name="Kim I.S."/>
        </authorList>
    </citation>
    <scope>NUCLEOTIDE SEQUENCE [LARGE SCALE GENOMIC DNA]</scope>
    <source>
        <strain evidence="2 3">KSW4-10</strain>
    </source>
</reference>
<evidence type="ECO:0000313" key="3">
    <source>
        <dbReference type="Proteomes" id="UP000830631"/>
    </source>
</evidence>
<feature type="compositionally biased region" description="Low complexity" evidence="1">
    <location>
        <begin position="31"/>
        <end position="44"/>
    </location>
</feature>
<dbReference type="RefSeq" id="WP_261811705.1">
    <property type="nucleotide sequence ID" value="NZ_CP078078.1"/>
</dbReference>
<evidence type="ECO:0000313" key="2">
    <source>
        <dbReference type="EMBL" id="UPL19125.1"/>
    </source>
</evidence>
<feature type="region of interest" description="Disordered" evidence="1">
    <location>
        <begin position="22"/>
        <end position="44"/>
    </location>
</feature>
<evidence type="ECO:0000256" key="1">
    <source>
        <dbReference type="SAM" id="MobiDB-lite"/>
    </source>
</evidence>
<name>A0ABY4J288_9MICO</name>
<sequence length="204" mass="21025">MRLRSLALLGVAAVIVLSGCSPEPVVPPSPSASSQAPTPTPTQEPIVAPEAAFDVTCDDVSGVVISLLGASVEGEKDALLQVNAPNWYPGPPQFMMQRAGGIGCSAGDPVSSGAEGSMDLVWEIVIVPNAQVIVDGVVTRGGRFPEREDVWCGDGHCQVSLRDGDVLMTGMLRASGLVESDADRVRTAMAGLLASASGTLRDVE</sequence>
<organism evidence="2 3">
    <name type="scientific">Microbacterium aurugineum</name>
    <dbReference type="NCBI Taxonomy" id="2851642"/>
    <lineage>
        <taxon>Bacteria</taxon>
        <taxon>Bacillati</taxon>
        <taxon>Actinomycetota</taxon>
        <taxon>Actinomycetes</taxon>
        <taxon>Micrococcales</taxon>
        <taxon>Microbacteriaceae</taxon>
        <taxon>Microbacterium</taxon>
    </lineage>
</organism>
<protein>
    <submittedName>
        <fullName evidence="2">Uncharacterized protein</fullName>
    </submittedName>
</protein>
<accession>A0ABY4J288</accession>
<dbReference type="EMBL" id="CP078078">
    <property type="protein sequence ID" value="UPL19125.1"/>
    <property type="molecule type" value="Genomic_DNA"/>
</dbReference>
<gene>
    <name evidence="2" type="ORF">KV397_15810</name>
</gene>
<dbReference type="Proteomes" id="UP000830631">
    <property type="component" value="Chromosome"/>
</dbReference>
<dbReference type="PROSITE" id="PS51257">
    <property type="entry name" value="PROKAR_LIPOPROTEIN"/>
    <property type="match status" value="1"/>
</dbReference>